<dbReference type="STRING" id="7375.A0A0L0CQ80"/>
<dbReference type="InterPro" id="IPR026847">
    <property type="entry name" value="VPS13"/>
</dbReference>
<name>A0A0L0CQ80_LUCCU</name>
<dbReference type="OrthoDB" id="272810at2759"/>
<gene>
    <name evidence="2" type="ORF">FF38_04472</name>
</gene>
<proteinExistence type="predicted"/>
<comment type="caution">
    <text evidence="2">The sequence shown here is derived from an EMBL/GenBank/DDBJ whole genome shotgun (WGS) entry which is preliminary data.</text>
</comment>
<organism evidence="2 3">
    <name type="scientific">Lucilia cuprina</name>
    <name type="common">Green bottle fly</name>
    <name type="synonym">Australian sheep blowfly</name>
    <dbReference type="NCBI Taxonomy" id="7375"/>
    <lineage>
        <taxon>Eukaryota</taxon>
        <taxon>Metazoa</taxon>
        <taxon>Ecdysozoa</taxon>
        <taxon>Arthropoda</taxon>
        <taxon>Hexapoda</taxon>
        <taxon>Insecta</taxon>
        <taxon>Pterygota</taxon>
        <taxon>Neoptera</taxon>
        <taxon>Endopterygota</taxon>
        <taxon>Diptera</taxon>
        <taxon>Brachycera</taxon>
        <taxon>Muscomorpha</taxon>
        <taxon>Oestroidea</taxon>
        <taxon>Calliphoridae</taxon>
        <taxon>Luciliinae</taxon>
        <taxon>Lucilia</taxon>
    </lineage>
</organism>
<dbReference type="InterPro" id="IPR009543">
    <property type="entry name" value="VPS13_VAB"/>
</dbReference>
<evidence type="ECO:0000313" key="3">
    <source>
        <dbReference type="Proteomes" id="UP000037069"/>
    </source>
</evidence>
<feature type="domain" description="Vacuolar protein sorting-associated protein 13 VPS13 adaptor binding" evidence="1">
    <location>
        <begin position="8"/>
        <end position="211"/>
    </location>
</feature>
<dbReference type="GO" id="GO:0045053">
    <property type="term" value="P:protein retention in Golgi apparatus"/>
    <property type="evidence" value="ECO:0007669"/>
    <property type="project" value="TreeGrafter"/>
</dbReference>
<protein>
    <recommendedName>
        <fullName evidence="1">Vacuolar protein sorting-associated protein 13 VPS13 adaptor binding domain-containing protein</fullName>
    </recommendedName>
</protein>
<dbReference type="OMA" id="VQFERAP"/>
<evidence type="ECO:0000313" key="2">
    <source>
        <dbReference type="EMBL" id="KNC34391.1"/>
    </source>
</evidence>
<dbReference type="Pfam" id="PF25036">
    <property type="entry name" value="VPS13_VAB"/>
    <property type="match status" value="1"/>
</dbReference>
<sequence length="1027" mass="115374">MSTLVGRWCKSFGIHKETTFRELKAEQSKINYVIGVNVQRGTGLYSCTTFITLTPRFQLYNRSTHRLEFAQKCDIKEMKKTSSDKVIIALPGCNFPFHWPNCEQEPLLCVRVAGEDFSHWSSGLPVNEAKSLYINVRNELGEMIFLRLEVILHGGTYLLHFTDASTLPPPIRIDNYSEVPIYFYQKGIESQWRTTAKPQSSLAYVLDDPIGPQSLLLEAPGGNFIEYSINKSGATKSITYANFIYIAFKETFQIVPSDCDNKNKGIEGQQLVLGVKDKRVIITKKCTGDRSQLWLMNSYGQLEHEGSSPPTEYSKSTHQTPRLVLDLEKPPNPTDYTKLVVRPQNNQRVTTQTWRFENGRLMCHANMCVQAANGVYGLQPGFDAVVGRMETSSRASNSEHVPFEQSIEIQKLRPGSGHLEVMNKMDGPIKSIQIHDVKFNSDEIILAPDPMWNHASVFNKGLTNNKNLPILDELMIKLTLSKGVGVSIVTRSPCEELAYITLENIIVDIILLPFAKSIDLQVRDLQIDNQLLEAQCPIVLHTWKSNTENSDQESLILRAKLLPSPNKNAVIFENFSFDIKPCTVVIEEKFILKTALFLGYKKHTQRHEKLPDNHIYHKYENPFSKNAKRFYFESCLIGSTQVRLSVLTAPKLSTELVEIKKSLGLTLIKFEDAIIEFDKFSDRHHFETLEVYAKALKAHYINQLKWHAAAILGSVDFLGNPLGFANDLSEGVSGLIFEGSVKSLVKNVTHGISNSTAKLTETLSDSLGRVVLDEHDNETRQKILEVAHPTSGGHLAAGLKGFGFGLLGGVTSIVRHTYVGAQSDGLPGFFSGLGKGIVGTVTKPLIGVLDLASETATAVRETSRGSHHYLPDRKRLPRCVTGAPGGLLPFYSYRQSKGQQYLYIINRRNFGEKLIFYEPNLCNDKEAQLRLLVSTEYVRIFSRCEEDPAIMFECHLSEVLSCHPITTNTTISNKVLPSYYIEISTNVPKITRPRVRCQTEDIAERASRCINYAKAVYDERELSVATF</sequence>
<dbReference type="Proteomes" id="UP000037069">
    <property type="component" value="Unassembled WGS sequence"/>
</dbReference>
<accession>A0A0L0CQ80</accession>
<dbReference type="PANTHER" id="PTHR16166">
    <property type="entry name" value="VACUOLAR PROTEIN SORTING-ASSOCIATED PROTEIN VPS13"/>
    <property type="match status" value="1"/>
</dbReference>
<reference evidence="2 3" key="1">
    <citation type="journal article" date="2015" name="Nat. Commun.">
        <title>Lucilia cuprina genome unlocks parasitic fly biology to underpin future interventions.</title>
        <authorList>
            <person name="Anstead C.A."/>
            <person name="Korhonen P.K."/>
            <person name="Young N.D."/>
            <person name="Hall R.S."/>
            <person name="Jex A.R."/>
            <person name="Murali S.C."/>
            <person name="Hughes D.S."/>
            <person name="Lee S.F."/>
            <person name="Perry T."/>
            <person name="Stroehlein A.J."/>
            <person name="Ansell B.R."/>
            <person name="Breugelmans B."/>
            <person name="Hofmann A."/>
            <person name="Qu J."/>
            <person name="Dugan S."/>
            <person name="Lee S.L."/>
            <person name="Chao H."/>
            <person name="Dinh H."/>
            <person name="Han Y."/>
            <person name="Doddapaneni H.V."/>
            <person name="Worley K.C."/>
            <person name="Muzny D.M."/>
            <person name="Ioannidis P."/>
            <person name="Waterhouse R.M."/>
            <person name="Zdobnov E.M."/>
            <person name="James P.J."/>
            <person name="Bagnall N.H."/>
            <person name="Kotze A.C."/>
            <person name="Gibbs R.A."/>
            <person name="Richards S."/>
            <person name="Batterham P."/>
            <person name="Gasser R.B."/>
        </authorList>
    </citation>
    <scope>NUCLEOTIDE SEQUENCE [LARGE SCALE GENOMIC DNA]</scope>
    <source>
        <strain evidence="2 3">LS</strain>
        <tissue evidence="2">Full body</tissue>
    </source>
</reference>
<dbReference type="PROSITE" id="PS50231">
    <property type="entry name" value="RICIN_B_LECTIN"/>
    <property type="match status" value="1"/>
</dbReference>
<dbReference type="EMBL" id="JRES01000073">
    <property type="protein sequence ID" value="KNC34391.1"/>
    <property type="molecule type" value="Genomic_DNA"/>
</dbReference>
<dbReference type="GO" id="GO:0006623">
    <property type="term" value="P:protein targeting to vacuole"/>
    <property type="evidence" value="ECO:0007669"/>
    <property type="project" value="TreeGrafter"/>
</dbReference>
<dbReference type="AlphaFoldDB" id="A0A0L0CQ80"/>
<evidence type="ECO:0000259" key="1">
    <source>
        <dbReference type="Pfam" id="PF25036"/>
    </source>
</evidence>
<dbReference type="GO" id="GO:0007005">
    <property type="term" value="P:mitochondrion organization"/>
    <property type="evidence" value="ECO:0007669"/>
    <property type="project" value="TreeGrafter"/>
</dbReference>
<dbReference type="CDD" id="cd23453">
    <property type="entry name" value="beta-trefoil_Ricin_VPS13D"/>
    <property type="match status" value="1"/>
</dbReference>
<keyword evidence="3" id="KW-1185">Reference proteome</keyword>
<dbReference type="PANTHER" id="PTHR16166:SF141">
    <property type="entry name" value="INTERMEMBRANE LIPID TRANSFER PROTEIN VPS13D"/>
    <property type="match status" value="1"/>
</dbReference>